<sequence length="112" mass="13018">MSEPEFKEVWILWNTDMDGSSQSPRLSAENEAEARAYAHKKGAYEKDMPISSETAIQVGDSWWITVRKGWNFFGPGIFYVPPRVDLQENDLLRYQAFLKLTPEEMKAMQEVR</sequence>
<dbReference type="AlphaFoldDB" id="A0A0F9UQM3"/>
<organism evidence="1">
    <name type="scientific">marine sediment metagenome</name>
    <dbReference type="NCBI Taxonomy" id="412755"/>
    <lineage>
        <taxon>unclassified sequences</taxon>
        <taxon>metagenomes</taxon>
        <taxon>ecological metagenomes</taxon>
    </lineage>
</organism>
<proteinExistence type="predicted"/>
<name>A0A0F9UQM3_9ZZZZ</name>
<reference evidence="1" key="1">
    <citation type="journal article" date="2015" name="Nature">
        <title>Complex archaea that bridge the gap between prokaryotes and eukaryotes.</title>
        <authorList>
            <person name="Spang A."/>
            <person name="Saw J.H."/>
            <person name="Jorgensen S.L."/>
            <person name="Zaremba-Niedzwiedzka K."/>
            <person name="Martijn J."/>
            <person name="Lind A.E."/>
            <person name="van Eijk R."/>
            <person name="Schleper C."/>
            <person name="Guy L."/>
            <person name="Ettema T.J."/>
        </authorList>
    </citation>
    <scope>NUCLEOTIDE SEQUENCE</scope>
</reference>
<protein>
    <submittedName>
        <fullName evidence="1">Uncharacterized protein</fullName>
    </submittedName>
</protein>
<gene>
    <name evidence="1" type="ORF">LCGC14_0236230</name>
</gene>
<accession>A0A0F9UQM3</accession>
<comment type="caution">
    <text evidence="1">The sequence shown here is derived from an EMBL/GenBank/DDBJ whole genome shotgun (WGS) entry which is preliminary data.</text>
</comment>
<dbReference type="EMBL" id="LAZR01000116">
    <property type="protein sequence ID" value="KKN89777.1"/>
    <property type="molecule type" value="Genomic_DNA"/>
</dbReference>
<evidence type="ECO:0000313" key="1">
    <source>
        <dbReference type="EMBL" id="KKN89777.1"/>
    </source>
</evidence>